<dbReference type="Proteomes" id="UP000199515">
    <property type="component" value="Unassembled WGS sequence"/>
</dbReference>
<feature type="compositionally biased region" description="Polar residues" evidence="1">
    <location>
        <begin position="203"/>
        <end position="213"/>
    </location>
</feature>
<proteinExistence type="predicted"/>
<evidence type="ECO:0000256" key="2">
    <source>
        <dbReference type="SAM" id="Phobius"/>
    </source>
</evidence>
<evidence type="ECO:0000256" key="1">
    <source>
        <dbReference type="SAM" id="MobiDB-lite"/>
    </source>
</evidence>
<feature type="domain" description="Phosphatidic acid phosphatase type 2/haloperoxidase" evidence="3">
    <location>
        <begin position="111"/>
        <end position="187"/>
    </location>
</feature>
<feature type="transmembrane region" description="Helical" evidence="2">
    <location>
        <begin position="164"/>
        <end position="183"/>
    </location>
</feature>
<feature type="region of interest" description="Disordered" evidence="1">
    <location>
        <begin position="190"/>
        <end position="213"/>
    </location>
</feature>
<feature type="transmembrane region" description="Helical" evidence="2">
    <location>
        <begin position="140"/>
        <end position="158"/>
    </location>
</feature>
<name>A0A1H3J3T0_9PSEU</name>
<feature type="transmembrane region" description="Helical" evidence="2">
    <location>
        <begin position="82"/>
        <end position="100"/>
    </location>
</feature>
<dbReference type="Gene3D" id="1.20.144.10">
    <property type="entry name" value="Phosphatidic acid phosphatase type 2/haloperoxidase"/>
    <property type="match status" value="1"/>
</dbReference>
<keyword evidence="2" id="KW-1133">Transmembrane helix</keyword>
<keyword evidence="2" id="KW-0812">Transmembrane</keyword>
<dbReference type="SUPFAM" id="SSF48317">
    <property type="entry name" value="Acid phosphatase/Vanadium-dependent haloperoxidase"/>
    <property type="match status" value="1"/>
</dbReference>
<gene>
    <name evidence="4" type="ORF">SAMN05421504_105224</name>
</gene>
<dbReference type="AlphaFoldDB" id="A0A1H3J3T0"/>
<evidence type="ECO:0000313" key="4">
    <source>
        <dbReference type="EMBL" id="SDY34179.1"/>
    </source>
</evidence>
<organism evidence="4 5">
    <name type="scientific">Amycolatopsis xylanica</name>
    <dbReference type="NCBI Taxonomy" id="589385"/>
    <lineage>
        <taxon>Bacteria</taxon>
        <taxon>Bacillati</taxon>
        <taxon>Actinomycetota</taxon>
        <taxon>Actinomycetes</taxon>
        <taxon>Pseudonocardiales</taxon>
        <taxon>Pseudonocardiaceae</taxon>
        <taxon>Amycolatopsis</taxon>
    </lineage>
</organism>
<dbReference type="InterPro" id="IPR036938">
    <property type="entry name" value="PAP2/HPO_sf"/>
</dbReference>
<dbReference type="Pfam" id="PF01569">
    <property type="entry name" value="PAP2"/>
    <property type="match status" value="1"/>
</dbReference>
<dbReference type="RefSeq" id="WP_091292355.1">
    <property type="nucleotide sequence ID" value="NZ_FNON01000005.1"/>
</dbReference>
<evidence type="ECO:0000313" key="5">
    <source>
        <dbReference type="Proteomes" id="UP000199515"/>
    </source>
</evidence>
<feature type="transmembrane region" description="Helical" evidence="2">
    <location>
        <begin position="57"/>
        <end position="75"/>
    </location>
</feature>
<feature type="transmembrane region" description="Helical" evidence="2">
    <location>
        <begin position="112"/>
        <end position="133"/>
    </location>
</feature>
<keyword evidence="2" id="KW-0472">Membrane</keyword>
<reference evidence="4 5" key="1">
    <citation type="submission" date="2016-10" db="EMBL/GenBank/DDBJ databases">
        <authorList>
            <person name="de Groot N.N."/>
        </authorList>
    </citation>
    <scope>NUCLEOTIDE SEQUENCE [LARGE SCALE GENOMIC DNA]</scope>
    <source>
        <strain evidence="4 5">CPCC 202699</strain>
    </source>
</reference>
<dbReference type="OrthoDB" id="4571073at2"/>
<keyword evidence="5" id="KW-1185">Reference proteome</keyword>
<dbReference type="InterPro" id="IPR000326">
    <property type="entry name" value="PAP2/HPO"/>
</dbReference>
<evidence type="ECO:0000259" key="3">
    <source>
        <dbReference type="Pfam" id="PF01569"/>
    </source>
</evidence>
<accession>A0A1H3J3T0</accession>
<protein>
    <submittedName>
        <fullName evidence="4">PAP2 superfamily protein</fullName>
    </submittedName>
</protein>
<dbReference type="EMBL" id="FNON01000005">
    <property type="protein sequence ID" value="SDY34179.1"/>
    <property type="molecule type" value="Genomic_DNA"/>
</dbReference>
<sequence length="213" mass="22159">MNRNVLVAGLCLVAMIALGVTFAGDSGPSAFDTAIRGVIDRGLGGDEPLLRLLVVSTQPYVLIPLLVLAALLCFAEKRPRDGVFVVVTTPVAITLNTWVLKPAFGRHYDDWLAYPSGHTVSLVATLTVLVVIARPGVARGLTAALSVVLVVAAGIGLIGLDYHYATDVLGGVLFASALALLSAQVCRRRAPAPSTGSPRADISSGSHRSPSRP</sequence>
<dbReference type="STRING" id="589385.SAMN05421504_105224"/>